<dbReference type="EMBL" id="JQ067084">
    <property type="protein sequence ID" value="ALH23819.1"/>
    <property type="molecule type" value="Genomic_DNA"/>
</dbReference>
<gene>
    <name evidence="1" type="ORF">PaMx25_11</name>
</gene>
<dbReference type="OrthoDB" id="30961at10239"/>
<dbReference type="Proteomes" id="UP000006182">
    <property type="component" value="Segment"/>
</dbReference>
<reference evidence="1 2" key="1">
    <citation type="journal article" date="2012" name="Appl. Environ. Microbiol.">
        <title>High Diversity and Novel Species of Pseudomonas aeruginosa Bacteriophages.</title>
        <authorList>
            <person name="Sepulveda-Robles O."/>
            <person name="Kameyama L."/>
            <person name="Guarneros G."/>
        </authorList>
    </citation>
    <scope>NUCLEOTIDE SEQUENCE [LARGE SCALE GENOMIC DNA]</scope>
</reference>
<accession>A0A0S0NA43</accession>
<organism evidence="1 2">
    <name type="scientific">Pseudomonas phage PaMx25</name>
    <dbReference type="NCBI Taxonomy" id="1175654"/>
    <lineage>
        <taxon>Viruses</taxon>
        <taxon>Duplodnaviria</taxon>
        <taxon>Heunggongvirae</taxon>
        <taxon>Uroviricota</taxon>
        <taxon>Caudoviricetes</taxon>
        <taxon>Queuovirinae</taxon>
        <taxon>Nipunavirus</taxon>
        <taxon>Nipunavirus PaMx25</taxon>
    </lineage>
</organism>
<evidence type="ECO:0000313" key="1">
    <source>
        <dbReference type="EMBL" id="ALH23819.1"/>
    </source>
</evidence>
<name>A0A0S0NA43_9CAUD</name>
<evidence type="ECO:0000313" key="2">
    <source>
        <dbReference type="Proteomes" id="UP000006182"/>
    </source>
</evidence>
<protein>
    <submittedName>
        <fullName evidence="1">Uncharacterized protein</fullName>
    </submittedName>
</protein>
<proteinExistence type="predicted"/>
<sequence>MKGLPRSTSRGSPARQDVVKQVVKLNKLPITVNGATGVGFGTAVLGDLPEGNILFLGAVSYVQITKATAAGVQDTFDGDYSIGSAPTADATLSGSEVDIIASTALGAATAGVSPRARGTNATQVILDNTDGSLELNLNLLIDDANISADSQSLTASGELHIVYSVLGDD</sequence>
<keyword evidence="2" id="KW-1185">Reference proteome</keyword>